<feature type="region of interest" description="Disordered" evidence="2">
    <location>
        <begin position="355"/>
        <end position="386"/>
    </location>
</feature>
<dbReference type="Proteomes" id="UP000703269">
    <property type="component" value="Unassembled WGS sequence"/>
</dbReference>
<evidence type="ECO:0000313" key="4">
    <source>
        <dbReference type="Proteomes" id="UP000703269"/>
    </source>
</evidence>
<feature type="compositionally biased region" description="Low complexity" evidence="2">
    <location>
        <begin position="356"/>
        <end position="375"/>
    </location>
</feature>
<dbReference type="EMBL" id="BPQB01000010">
    <property type="protein sequence ID" value="GJE88628.1"/>
    <property type="molecule type" value="Genomic_DNA"/>
</dbReference>
<proteinExistence type="predicted"/>
<accession>A0A9P3G5F8</accession>
<sequence length="649" mass="69122">MDALVRLVAGSAVPAPTPPSGTFHVPIAPPSHGQATHQPYPYPYYPYHYAYPPYYYSYPYGYTYPYASSPYQPPPAPTTSTDQPQIKKRKLSHVPAGASEWDVPYPFPDGQGPPDYYQNWQKLRGQQLVEDLVGLVKSAAKKAAVQKVQGEGSSGPAIGSVEYYRERVLRHYQPQGRYEGQPTPQPAPSPAVTPARSSTASKEAVVHSEPTPPSHEDHARIAVKVQHPTPAVPSPPMEGLVPPPTTASPVLRAPAASPHAVSTATETQRLTHAVPEGVHEEPSQAASANTCEATPDQTLAQIADNTQHNIDDLLAIFNDLPAQDIDALLSSTDFSSINPEDFGFGAAFDMTGLSPADGEAGVGQEAEAAASTSAADPHPFDIDFGFDPSIPLDMNIDPELLALSHPGPPPPTASEAAPQPAAEKPTVQISNMASGSGAPPTPTLVGSPMSHADFDPPTPEWNFQFPEPDIAGSERAGSEARSEQDAPQETPKDKGKARAAAAIDVDRADTPVPVDVPGAGTASRGSEAPDASTRRQFDIPTMPEWAPPPPPFTVLDVLGPLRKTLEAYLPAQRSRVPSLLVAPPAVPAKPAGATQAKDREDILRRARAMRAQLQEEIERAKVELWETAMEGGCLAVLAKERDKLVEKKS</sequence>
<feature type="region of interest" description="Disordered" evidence="2">
    <location>
        <begin position="176"/>
        <end position="267"/>
    </location>
</feature>
<feature type="compositionally biased region" description="Pro residues" evidence="2">
    <location>
        <begin position="230"/>
        <end position="246"/>
    </location>
</feature>
<evidence type="ECO:0000256" key="2">
    <source>
        <dbReference type="SAM" id="MobiDB-lite"/>
    </source>
</evidence>
<evidence type="ECO:0000313" key="3">
    <source>
        <dbReference type="EMBL" id="GJE88628.1"/>
    </source>
</evidence>
<feature type="region of interest" description="Disordered" evidence="2">
    <location>
        <begin position="399"/>
        <end position="533"/>
    </location>
</feature>
<dbReference type="AlphaFoldDB" id="A0A9P3G5F8"/>
<keyword evidence="4" id="KW-1185">Reference proteome</keyword>
<gene>
    <name evidence="3" type="ORF">PsYK624_047110</name>
</gene>
<evidence type="ECO:0000256" key="1">
    <source>
        <dbReference type="SAM" id="Coils"/>
    </source>
</evidence>
<feature type="coiled-coil region" evidence="1">
    <location>
        <begin position="596"/>
        <end position="630"/>
    </location>
</feature>
<comment type="caution">
    <text evidence="3">The sequence shown here is derived from an EMBL/GenBank/DDBJ whole genome shotgun (WGS) entry which is preliminary data.</text>
</comment>
<organism evidence="3 4">
    <name type="scientific">Phanerochaete sordida</name>
    <dbReference type="NCBI Taxonomy" id="48140"/>
    <lineage>
        <taxon>Eukaryota</taxon>
        <taxon>Fungi</taxon>
        <taxon>Dikarya</taxon>
        <taxon>Basidiomycota</taxon>
        <taxon>Agaricomycotina</taxon>
        <taxon>Agaricomycetes</taxon>
        <taxon>Polyporales</taxon>
        <taxon>Phanerochaetaceae</taxon>
        <taxon>Phanerochaete</taxon>
    </lineage>
</organism>
<name>A0A9P3G5F8_9APHY</name>
<protein>
    <submittedName>
        <fullName evidence="3">Uncharacterized protein</fullName>
    </submittedName>
</protein>
<keyword evidence="1" id="KW-0175">Coiled coil</keyword>
<dbReference type="OrthoDB" id="3264780at2759"/>
<feature type="compositionally biased region" description="Basic and acidic residues" evidence="2">
    <location>
        <begin position="476"/>
        <end position="496"/>
    </location>
</feature>
<reference evidence="3 4" key="1">
    <citation type="submission" date="2021-08" db="EMBL/GenBank/DDBJ databases">
        <title>Draft Genome Sequence of Phanerochaete sordida strain YK-624.</title>
        <authorList>
            <person name="Mori T."/>
            <person name="Dohra H."/>
            <person name="Suzuki T."/>
            <person name="Kawagishi H."/>
            <person name="Hirai H."/>
        </authorList>
    </citation>
    <scope>NUCLEOTIDE SEQUENCE [LARGE SCALE GENOMIC DNA]</scope>
    <source>
        <strain evidence="3 4">YK-624</strain>
    </source>
</reference>